<feature type="domain" description="Ketoreductase" evidence="3">
    <location>
        <begin position="1"/>
        <end position="111"/>
    </location>
</feature>
<organism evidence="4 5">
    <name type="scientific">Aspergillus minisclerotigenes</name>
    <dbReference type="NCBI Taxonomy" id="656917"/>
    <lineage>
        <taxon>Eukaryota</taxon>
        <taxon>Fungi</taxon>
        <taxon>Dikarya</taxon>
        <taxon>Ascomycota</taxon>
        <taxon>Pezizomycotina</taxon>
        <taxon>Eurotiomycetes</taxon>
        <taxon>Eurotiomycetidae</taxon>
        <taxon>Eurotiales</taxon>
        <taxon>Aspergillaceae</taxon>
        <taxon>Aspergillus</taxon>
        <taxon>Aspergillus subgen. Circumdati</taxon>
    </lineage>
</organism>
<dbReference type="GO" id="GO:0006633">
    <property type="term" value="P:fatty acid biosynthetic process"/>
    <property type="evidence" value="ECO:0007669"/>
    <property type="project" value="TreeGrafter"/>
</dbReference>
<protein>
    <submittedName>
        <fullName evidence="4">KR domain-containing protein</fullName>
    </submittedName>
</protein>
<keyword evidence="5" id="KW-1185">Reference proteome</keyword>
<dbReference type="Proteomes" id="UP000326289">
    <property type="component" value="Unassembled WGS sequence"/>
</dbReference>
<dbReference type="Pfam" id="PF08659">
    <property type="entry name" value="KR"/>
    <property type="match status" value="1"/>
</dbReference>
<dbReference type="SUPFAM" id="SSF51735">
    <property type="entry name" value="NAD(P)-binding Rossmann-fold domains"/>
    <property type="match status" value="1"/>
</dbReference>
<gene>
    <name evidence="4" type="ORF">BDV30DRAFT_53483</name>
</gene>
<dbReference type="Gene3D" id="3.40.50.720">
    <property type="entry name" value="NAD(P)-binding Rossmann-like Domain"/>
    <property type="match status" value="1"/>
</dbReference>
<proteinExistence type="predicted"/>
<sequence>MQQGTTDLPPIAGVVQMAMMLRGTLFEKMSYADWTQPLRSKIQGTLNLHNYFSATRPLDFFLICSSISGIFGNPDQTQYAAGNTFQDALAHHRRSQGLKGEAVNLGIMRDVGILAEQGATGKLAAWEAVLGIREKPFHALMKSLINSEWKGEHVSCAGVYWPRDGRCYGQVRIGEAGAVR</sequence>
<dbReference type="AlphaFoldDB" id="A0A5N6JB12"/>
<dbReference type="PANTHER" id="PTHR43775:SF37">
    <property type="entry name" value="SI:DKEY-61P9.11"/>
    <property type="match status" value="1"/>
</dbReference>
<dbReference type="EMBL" id="ML732779">
    <property type="protein sequence ID" value="KAB8275838.1"/>
    <property type="molecule type" value="Genomic_DNA"/>
</dbReference>
<keyword evidence="2" id="KW-0597">Phosphoprotein</keyword>
<accession>A0A5N6JB12</accession>
<dbReference type="PANTHER" id="PTHR43775">
    <property type="entry name" value="FATTY ACID SYNTHASE"/>
    <property type="match status" value="1"/>
</dbReference>
<evidence type="ECO:0000259" key="3">
    <source>
        <dbReference type="SMART" id="SM00822"/>
    </source>
</evidence>
<dbReference type="InterPro" id="IPR050091">
    <property type="entry name" value="PKS_NRPS_Biosynth_Enz"/>
</dbReference>
<dbReference type="InterPro" id="IPR036291">
    <property type="entry name" value="NAD(P)-bd_dom_sf"/>
</dbReference>
<evidence type="ECO:0000313" key="4">
    <source>
        <dbReference type="EMBL" id="KAB8275838.1"/>
    </source>
</evidence>
<dbReference type="InterPro" id="IPR013968">
    <property type="entry name" value="PKS_KR"/>
</dbReference>
<evidence type="ECO:0000313" key="5">
    <source>
        <dbReference type="Proteomes" id="UP000326289"/>
    </source>
</evidence>
<dbReference type="GO" id="GO:0016874">
    <property type="term" value="F:ligase activity"/>
    <property type="evidence" value="ECO:0007669"/>
    <property type="project" value="UniProtKB-KW"/>
</dbReference>
<dbReference type="GO" id="GO:0044550">
    <property type="term" value="P:secondary metabolite biosynthetic process"/>
    <property type="evidence" value="ECO:0007669"/>
    <property type="project" value="TreeGrafter"/>
</dbReference>
<name>A0A5N6JB12_9EURO</name>
<evidence type="ECO:0000256" key="1">
    <source>
        <dbReference type="ARBA" id="ARBA00022450"/>
    </source>
</evidence>
<dbReference type="SMART" id="SM00822">
    <property type="entry name" value="PKS_KR"/>
    <property type="match status" value="1"/>
</dbReference>
<dbReference type="GO" id="GO:0004312">
    <property type="term" value="F:fatty acid synthase activity"/>
    <property type="evidence" value="ECO:0007669"/>
    <property type="project" value="TreeGrafter"/>
</dbReference>
<evidence type="ECO:0000256" key="2">
    <source>
        <dbReference type="ARBA" id="ARBA00022553"/>
    </source>
</evidence>
<reference evidence="4 5" key="1">
    <citation type="submission" date="2019-04" db="EMBL/GenBank/DDBJ databases">
        <title>Fungal friends and foes A comparative genomics study of 23 Aspergillus species from section Flavi.</title>
        <authorList>
            <consortium name="DOE Joint Genome Institute"/>
            <person name="Kjaerbolling I."/>
            <person name="Vesth T.C."/>
            <person name="Frisvad J.C."/>
            <person name="Nybo J.L."/>
            <person name="Theobald S."/>
            <person name="Kildgaard S."/>
            <person name="Petersen T.I."/>
            <person name="Kuo A."/>
            <person name="Sato A."/>
            <person name="Lyhne E.K."/>
            <person name="Kogle M.E."/>
            <person name="Wiebenga A."/>
            <person name="Kun R.S."/>
            <person name="Lubbers R.J."/>
            <person name="Makela M.R."/>
            <person name="Barry K."/>
            <person name="Chovatia M."/>
            <person name="Clum A."/>
            <person name="Daum C."/>
            <person name="Haridas S."/>
            <person name="He G."/>
            <person name="LaButti K."/>
            <person name="Lipzen A."/>
            <person name="Mondo S."/>
            <person name="Pangilinan J."/>
            <person name="Riley R."/>
            <person name="Salamov A."/>
            <person name="Simmons B.A."/>
            <person name="Magnuson J.K."/>
            <person name="Henrissat B."/>
            <person name="Mortensen U.H."/>
            <person name="Larsen T.O."/>
            <person name="De vries R.P."/>
            <person name="Grigoriev I.V."/>
            <person name="Machida M."/>
            <person name="Baker S.E."/>
            <person name="Andersen M.R."/>
        </authorList>
    </citation>
    <scope>NUCLEOTIDE SEQUENCE [LARGE SCALE GENOMIC DNA]</scope>
    <source>
        <strain evidence="4 5">CBS 117635</strain>
    </source>
</reference>
<keyword evidence="1" id="KW-0596">Phosphopantetheine</keyword>
<dbReference type="InterPro" id="IPR057326">
    <property type="entry name" value="KR_dom"/>
</dbReference>